<sequence>MFASISEKNATFAKIISENIFLQIKNCTFAVLNLKVKTRKNFTLEIVEQCTNVTIYSILFENEENNEFIKFITKYANNPSFSRDIQRIVSYIDKIKEKGALERYFRREGKPGQKIKAIPVEINKLRLYAIRLTDNILILGNGGHKKTKTYNVDPELNGYVEHLAQLSFILQLKLETGVIKINQNELNGDLSFYFKEELI</sequence>
<organism evidence="1">
    <name type="scientific">bioreactor metagenome</name>
    <dbReference type="NCBI Taxonomy" id="1076179"/>
    <lineage>
        <taxon>unclassified sequences</taxon>
        <taxon>metagenomes</taxon>
        <taxon>ecological metagenomes</taxon>
    </lineage>
</organism>
<reference evidence="1" key="1">
    <citation type="submission" date="2019-08" db="EMBL/GenBank/DDBJ databases">
        <authorList>
            <person name="Kucharzyk K."/>
            <person name="Murdoch R.W."/>
            <person name="Higgins S."/>
            <person name="Loffler F."/>
        </authorList>
    </citation>
    <scope>NUCLEOTIDE SEQUENCE</scope>
</reference>
<comment type="caution">
    <text evidence="1">The sequence shown here is derived from an EMBL/GenBank/DDBJ whole genome shotgun (WGS) entry which is preliminary data.</text>
</comment>
<protein>
    <submittedName>
        <fullName evidence="1">Uncharacterized protein</fullName>
    </submittedName>
</protein>
<evidence type="ECO:0000313" key="1">
    <source>
        <dbReference type="EMBL" id="MPM92364.1"/>
    </source>
</evidence>
<accession>A0A645DSA8</accession>
<dbReference type="EMBL" id="VSSQ01039312">
    <property type="protein sequence ID" value="MPM92364.1"/>
    <property type="molecule type" value="Genomic_DNA"/>
</dbReference>
<proteinExistence type="predicted"/>
<name>A0A645DSA8_9ZZZZ</name>
<dbReference type="AlphaFoldDB" id="A0A645DSA8"/>
<gene>
    <name evidence="1" type="ORF">SDC9_139499</name>
</gene>